<dbReference type="Proteomes" id="UP001567538">
    <property type="component" value="Unassembled WGS sequence"/>
</dbReference>
<organism evidence="2 3">
    <name type="scientific">Salvia divinorum</name>
    <name type="common">Maria pastora</name>
    <name type="synonym">Diviner's sage</name>
    <dbReference type="NCBI Taxonomy" id="28513"/>
    <lineage>
        <taxon>Eukaryota</taxon>
        <taxon>Viridiplantae</taxon>
        <taxon>Streptophyta</taxon>
        <taxon>Embryophyta</taxon>
        <taxon>Tracheophyta</taxon>
        <taxon>Spermatophyta</taxon>
        <taxon>Magnoliopsida</taxon>
        <taxon>eudicotyledons</taxon>
        <taxon>Gunneridae</taxon>
        <taxon>Pentapetalae</taxon>
        <taxon>asterids</taxon>
        <taxon>lamiids</taxon>
        <taxon>Lamiales</taxon>
        <taxon>Lamiaceae</taxon>
        <taxon>Nepetoideae</taxon>
        <taxon>Mentheae</taxon>
        <taxon>Salviinae</taxon>
        <taxon>Salvia</taxon>
        <taxon>Salvia subgen. Calosphace</taxon>
    </lineage>
</organism>
<evidence type="ECO:0000313" key="3">
    <source>
        <dbReference type="Proteomes" id="UP001567538"/>
    </source>
</evidence>
<keyword evidence="1" id="KW-0812">Transmembrane</keyword>
<dbReference type="PANTHER" id="PTHR32251:SF23">
    <property type="entry name" value="3-OXO-5-ALPHA-STEROID 4-DEHYDROGENASE (DUF1295)"/>
    <property type="match status" value="1"/>
</dbReference>
<feature type="transmembrane region" description="Helical" evidence="1">
    <location>
        <begin position="272"/>
        <end position="291"/>
    </location>
</feature>
<dbReference type="PROSITE" id="PS50244">
    <property type="entry name" value="S5A_REDUCTASE"/>
    <property type="match status" value="1"/>
</dbReference>
<gene>
    <name evidence="2" type="ORF">AAHA92_12650</name>
</gene>
<evidence type="ECO:0000313" key="2">
    <source>
        <dbReference type="EMBL" id="KAL1557125.1"/>
    </source>
</evidence>
<accession>A0ABD1HL28</accession>
<dbReference type="AlphaFoldDB" id="A0ABD1HL28"/>
<dbReference type="EMBL" id="JBEAFC010000005">
    <property type="protein sequence ID" value="KAL1557125.1"/>
    <property type="molecule type" value="Genomic_DNA"/>
</dbReference>
<feature type="transmembrane region" description="Helical" evidence="1">
    <location>
        <begin position="58"/>
        <end position="76"/>
    </location>
</feature>
<comment type="caution">
    <text evidence="2">The sequence shown here is derived from an EMBL/GenBank/DDBJ whole genome shotgun (WGS) entry which is preliminary data.</text>
</comment>
<sequence length="330" mass="38935">MARSSFKSHPNNLRNAAVALLVPLPSVLFYLSFLQRSSASESPDSLSPLWAWCYHNPFLLANALFFLNVNLLFWIVGLLQSSHWMIDLYWTVIPVMLVHYFATHPLAESDALRSRLVILLTWIWSLRLTHSYFRRETWQWGAREDWRFNDLRGQYGRNWWWMSFFAVYLSQQVFLIGICLPLYVVHTKDRQFNAWDVAAALVCLTGVTVAYFADTQLHNFVSRNERRKQLSQALVLNLDEGVWYYSRHPNYFGEQLWWWGLAVFAWNLDCGWSFYGALVNSLCLAYVTILVEERMLKQEYRAEAYKKYQKTTSVWIPWFKTSCVAKEKGT</sequence>
<dbReference type="Gene3D" id="1.20.120.1630">
    <property type="match status" value="1"/>
</dbReference>
<dbReference type="PANTHER" id="PTHR32251">
    <property type="entry name" value="3-OXO-5-ALPHA-STEROID 4-DEHYDROGENASE"/>
    <property type="match status" value="1"/>
</dbReference>
<keyword evidence="1" id="KW-1133">Transmembrane helix</keyword>
<evidence type="ECO:0000256" key="1">
    <source>
        <dbReference type="SAM" id="Phobius"/>
    </source>
</evidence>
<dbReference type="Pfam" id="PF06966">
    <property type="entry name" value="DUF1295"/>
    <property type="match status" value="1"/>
</dbReference>
<feature type="transmembrane region" description="Helical" evidence="1">
    <location>
        <begin position="192"/>
        <end position="213"/>
    </location>
</feature>
<keyword evidence="1" id="KW-0472">Membrane</keyword>
<protein>
    <recommendedName>
        <fullName evidence="4">Steroid 5-alpha reductase C-terminal domain-containing protein</fullName>
    </recommendedName>
</protein>
<reference evidence="2 3" key="1">
    <citation type="submission" date="2024-06" db="EMBL/GenBank/DDBJ databases">
        <title>A chromosome level genome sequence of Diviner's sage (Salvia divinorum).</title>
        <authorList>
            <person name="Ford S.A."/>
            <person name="Ro D.-K."/>
            <person name="Ness R.W."/>
            <person name="Phillips M.A."/>
        </authorList>
    </citation>
    <scope>NUCLEOTIDE SEQUENCE [LARGE SCALE GENOMIC DNA]</scope>
    <source>
        <strain evidence="2">SAF-2024a</strain>
        <tissue evidence="2">Leaf</tissue>
    </source>
</reference>
<name>A0ABD1HL28_SALDI</name>
<dbReference type="InterPro" id="IPR010721">
    <property type="entry name" value="UstE-like"/>
</dbReference>
<feature type="transmembrane region" description="Helical" evidence="1">
    <location>
        <begin position="159"/>
        <end position="185"/>
    </location>
</feature>
<feature type="transmembrane region" description="Helical" evidence="1">
    <location>
        <begin position="88"/>
        <end position="107"/>
    </location>
</feature>
<proteinExistence type="predicted"/>
<evidence type="ECO:0008006" key="4">
    <source>
        <dbReference type="Google" id="ProtNLM"/>
    </source>
</evidence>
<keyword evidence="3" id="KW-1185">Reference proteome</keyword>